<reference evidence="1 2" key="1">
    <citation type="journal article" date="2007" name="Virology">
        <title>Sequence and annotation of the 369-kb NY-2A and the 345-kb AR158 viruses that infect Chlorella NC64A.</title>
        <authorList>
            <person name="Fitzgerald L.A."/>
            <person name="Graves M.V."/>
            <person name="Li X."/>
            <person name="Feldblyum T."/>
            <person name="Nierman W.C."/>
            <person name="Van Etten J.L."/>
        </authorList>
    </citation>
    <scope>NUCLEOTIDE SEQUENCE [LARGE SCALE GENOMIC DNA]</scope>
    <source>
        <strain evidence="1 2">NY-2A</strain>
    </source>
</reference>
<dbReference type="EMBL" id="DQ491002">
    <property type="protein sequence ID" value="ABT14919.1"/>
    <property type="molecule type" value="Genomic_DNA"/>
</dbReference>
<evidence type="ECO:0000313" key="1">
    <source>
        <dbReference type="EMBL" id="ABT14919.1"/>
    </source>
</evidence>
<protein>
    <submittedName>
        <fullName evidence="1">Uncharacterized protein b520R</fullName>
    </submittedName>
</protein>
<evidence type="ECO:0000313" key="2">
    <source>
        <dbReference type="Proteomes" id="UP000202419"/>
    </source>
</evidence>
<keyword evidence="2" id="KW-1185">Reference proteome</keyword>
<sequence>MYVYIGISNRRGIRYRGRRPVHKFVGIVDRDHGNLYDIHHPVTTLRMSARLTFILRLVFACITHVKFHDEYFILVFCHMYRGIYIFVHLN</sequence>
<gene>
    <name evidence="1" type="primary">b520R</name>
    <name evidence="1" type="ORF">NY2A_b520R</name>
</gene>
<proteinExistence type="predicted"/>
<dbReference type="Proteomes" id="UP000202419">
    <property type="component" value="Segment"/>
</dbReference>
<name>A7IX45_PBCVN</name>
<organismHost>
    <name type="scientific">Chlorella</name>
    <dbReference type="NCBI Taxonomy" id="3071"/>
</organismHost>
<organism evidence="1 2">
    <name type="scientific">Paramecium bursaria Chlorella virus NY2A</name>
    <name type="common">PBCV-NY2A</name>
    <dbReference type="NCBI Taxonomy" id="46021"/>
    <lineage>
        <taxon>Viruses</taxon>
        <taxon>Varidnaviria</taxon>
        <taxon>Bamfordvirae</taxon>
        <taxon>Nucleocytoviricota</taxon>
        <taxon>Megaviricetes</taxon>
        <taxon>Algavirales</taxon>
        <taxon>Phycodnaviridae</taxon>
        <taxon>Chlorovirus</taxon>
        <taxon>Chlorovirus americanus</taxon>
    </lineage>
</organism>
<dbReference type="GeneID" id="5659516"/>
<dbReference type="RefSeq" id="YP_001497716.1">
    <property type="nucleotide sequence ID" value="NC_009898.1"/>
</dbReference>
<dbReference type="KEGG" id="vg:5659516"/>
<accession>A7IX45</accession>